<dbReference type="Gene3D" id="1.10.760.10">
    <property type="entry name" value="Cytochrome c-like domain"/>
    <property type="match status" value="2"/>
</dbReference>
<dbReference type="PRINTS" id="PR00607">
    <property type="entry name" value="CYTCHROMECIE"/>
</dbReference>
<evidence type="ECO:0000256" key="8">
    <source>
        <dbReference type="SAM" id="Phobius"/>
    </source>
</evidence>
<dbReference type="PANTHER" id="PTHR40942">
    <property type="match status" value="1"/>
</dbReference>
<dbReference type="InterPro" id="IPR036909">
    <property type="entry name" value="Cyt_c-like_dom_sf"/>
</dbReference>
<dbReference type="AlphaFoldDB" id="A0A8D5G6P0"/>
<reference evidence="10" key="1">
    <citation type="journal article" date="2021" name="Arch. Microbiol.">
        <title>Methyloradius palustris gen. nov., sp. nov., a methanol-oxidizing bacterium isolated from snow.</title>
        <authorList>
            <person name="Miyadera T."/>
            <person name="Kojima H."/>
            <person name="Fukui M."/>
        </authorList>
    </citation>
    <scope>NUCLEOTIDE SEQUENCE</scope>
    <source>
        <strain evidence="10">Zm11</strain>
    </source>
</reference>
<dbReference type="GO" id="GO:0009055">
    <property type="term" value="F:electron transfer activity"/>
    <property type="evidence" value="ECO:0007669"/>
    <property type="project" value="InterPro"/>
</dbReference>
<keyword evidence="4" id="KW-0249">Electron transport</keyword>
<feature type="compositionally biased region" description="Low complexity" evidence="7">
    <location>
        <begin position="190"/>
        <end position="213"/>
    </location>
</feature>
<gene>
    <name evidence="10" type="ORF">ZMTM_04160</name>
</gene>
<keyword evidence="2 6" id="KW-0349">Heme</keyword>
<evidence type="ECO:0000256" key="1">
    <source>
        <dbReference type="ARBA" id="ARBA00022448"/>
    </source>
</evidence>
<evidence type="ECO:0000256" key="2">
    <source>
        <dbReference type="ARBA" id="ARBA00022617"/>
    </source>
</evidence>
<dbReference type="GO" id="GO:0020037">
    <property type="term" value="F:heme binding"/>
    <property type="evidence" value="ECO:0007669"/>
    <property type="project" value="InterPro"/>
</dbReference>
<keyword evidence="8" id="KW-0472">Membrane</keyword>
<dbReference type="EMBL" id="AP024110">
    <property type="protein sequence ID" value="BCM24157.1"/>
    <property type="molecule type" value="Genomic_DNA"/>
</dbReference>
<feature type="domain" description="Cytochrome c" evidence="9">
    <location>
        <begin position="78"/>
        <end position="158"/>
    </location>
</feature>
<keyword evidence="1" id="KW-0813">Transport</keyword>
<evidence type="ECO:0000256" key="4">
    <source>
        <dbReference type="ARBA" id="ARBA00022982"/>
    </source>
</evidence>
<keyword evidence="3 6" id="KW-0479">Metal-binding</keyword>
<dbReference type="InterPro" id="IPR002323">
    <property type="entry name" value="Cyt_CIE"/>
</dbReference>
<dbReference type="SUPFAM" id="SSF46626">
    <property type="entry name" value="Cytochrome c"/>
    <property type="match status" value="2"/>
</dbReference>
<evidence type="ECO:0000256" key="7">
    <source>
        <dbReference type="SAM" id="MobiDB-lite"/>
    </source>
</evidence>
<evidence type="ECO:0000256" key="3">
    <source>
        <dbReference type="ARBA" id="ARBA00022723"/>
    </source>
</evidence>
<keyword evidence="5 6" id="KW-0408">Iron</keyword>
<dbReference type="RefSeq" id="WP_221764713.1">
    <property type="nucleotide sequence ID" value="NZ_AP024110.1"/>
</dbReference>
<sequence length="321" mass="32205">MSDSDHDFPKTTAKQVILATLGGLIPPLLVIFLVVKLLMGIQASHIPDADPAIESALVAERIKPVATIDLAVVESGPHVDKTGEAVVGAVCSACHAVGALGSPKIGDAAAWGPRIKQGYETLISHAINGIRQMPARGGNPDLTDNEIANAVAYMANKGGASFKAPEAGGAVGGASAPAAAATPAPVAEAPVAQAKPATPAEPKKVAAAPAAKPEATEKPAAPPAASEVVATKEAAPAGKSGEQVYNSVCTMCHSVGLMGAPKFGDKDAWAPRIAQGYDTLVQHALKGIRMMPAKGGNPALSDTEVAGAVAYMANNGGANFK</sequence>
<accession>A0A8D5G6P0</accession>
<dbReference type="GO" id="GO:0005506">
    <property type="term" value="F:iron ion binding"/>
    <property type="evidence" value="ECO:0007669"/>
    <property type="project" value="InterPro"/>
</dbReference>
<dbReference type="Pfam" id="PF13442">
    <property type="entry name" value="Cytochrome_CBB3"/>
    <property type="match status" value="2"/>
</dbReference>
<protein>
    <submittedName>
        <fullName evidence="10">Cytochrome</fullName>
    </submittedName>
</protein>
<feature type="domain" description="Cytochrome c" evidence="9">
    <location>
        <begin position="236"/>
        <end position="316"/>
    </location>
</feature>
<feature type="region of interest" description="Disordered" evidence="7">
    <location>
        <begin position="190"/>
        <end position="224"/>
    </location>
</feature>
<feature type="transmembrane region" description="Helical" evidence="8">
    <location>
        <begin position="16"/>
        <end position="35"/>
    </location>
</feature>
<evidence type="ECO:0000256" key="5">
    <source>
        <dbReference type="ARBA" id="ARBA00023004"/>
    </source>
</evidence>
<organism evidence="10 11">
    <name type="scientific">Methyloradius palustris</name>
    <dbReference type="NCBI Taxonomy" id="2778876"/>
    <lineage>
        <taxon>Bacteria</taxon>
        <taxon>Pseudomonadati</taxon>
        <taxon>Pseudomonadota</taxon>
        <taxon>Betaproteobacteria</taxon>
        <taxon>Nitrosomonadales</taxon>
        <taxon>Methylophilaceae</taxon>
        <taxon>Methyloradius</taxon>
    </lineage>
</organism>
<evidence type="ECO:0000259" key="9">
    <source>
        <dbReference type="PROSITE" id="PS51007"/>
    </source>
</evidence>
<name>A0A8D5G6P0_9PROT</name>
<evidence type="ECO:0000313" key="10">
    <source>
        <dbReference type="EMBL" id="BCM24157.1"/>
    </source>
</evidence>
<keyword evidence="8" id="KW-0812">Transmembrane</keyword>
<dbReference type="Proteomes" id="UP000826722">
    <property type="component" value="Chromosome"/>
</dbReference>
<dbReference type="PROSITE" id="PS51007">
    <property type="entry name" value="CYTC"/>
    <property type="match status" value="2"/>
</dbReference>
<keyword evidence="8" id="KW-1133">Transmembrane helix</keyword>
<proteinExistence type="predicted"/>
<dbReference type="InterPro" id="IPR009056">
    <property type="entry name" value="Cyt_c-like_dom"/>
</dbReference>
<evidence type="ECO:0000313" key="11">
    <source>
        <dbReference type="Proteomes" id="UP000826722"/>
    </source>
</evidence>
<dbReference type="KEGG" id="mpau:ZMTM_04160"/>
<keyword evidence="11" id="KW-1185">Reference proteome</keyword>
<dbReference type="PANTHER" id="PTHR40942:SF4">
    <property type="entry name" value="CYTOCHROME C5"/>
    <property type="match status" value="1"/>
</dbReference>
<evidence type="ECO:0000256" key="6">
    <source>
        <dbReference type="PROSITE-ProRule" id="PRU00433"/>
    </source>
</evidence>